<sequence length="91" mass="9887">MDTPRAWEANASASFLQRLGKSPEELGVTGGRDGCPDIWELDNGDIAVIGRDLTEAYRSRLPSGVHIAADERLVVMPRQTIVAAKRDIPDA</sequence>
<dbReference type="AlphaFoldDB" id="A0A543IU36"/>
<organism evidence="1 2">
    <name type="scientific">Thermopolyspora flexuosa</name>
    <dbReference type="NCBI Taxonomy" id="103836"/>
    <lineage>
        <taxon>Bacteria</taxon>
        <taxon>Bacillati</taxon>
        <taxon>Actinomycetota</taxon>
        <taxon>Actinomycetes</taxon>
        <taxon>Streptosporangiales</taxon>
        <taxon>Streptosporangiaceae</taxon>
        <taxon>Thermopolyspora</taxon>
    </lineage>
</organism>
<dbReference type="EMBL" id="VFPQ01000001">
    <property type="protein sequence ID" value="TQM74085.1"/>
    <property type="molecule type" value="Genomic_DNA"/>
</dbReference>
<protein>
    <submittedName>
        <fullName evidence="1">Uncharacterized protein</fullName>
    </submittedName>
</protein>
<dbReference type="OrthoDB" id="198436at2"/>
<accession>A0A543IU36</accession>
<evidence type="ECO:0000313" key="1">
    <source>
        <dbReference type="EMBL" id="TQM74085.1"/>
    </source>
</evidence>
<keyword evidence="2" id="KW-1185">Reference proteome</keyword>
<dbReference type="Proteomes" id="UP000319213">
    <property type="component" value="Unassembled WGS sequence"/>
</dbReference>
<name>A0A543IU36_9ACTN</name>
<comment type="caution">
    <text evidence="1">The sequence shown here is derived from an EMBL/GenBank/DDBJ whole genome shotgun (WGS) entry which is preliminary data.</text>
</comment>
<dbReference type="RefSeq" id="WP_142258307.1">
    <property type="nucleotide sequence ID" value="NZ_BMPV01000006.1"/>
</dbReference>
<evidence type="ECO:0000313" key="2">
    <source>
        <dbReference type="Proteomes" id="UP000319213"/>
    </source>
</evidence>
<reference evidence="1 2" key="1">
    <citation type="submission" date="2019-06" db="EMBL/GenBank/DDBJ databases">
        <title>Sequencing the genomes of 1000 actinobacteria strains.</title>
        <authorList>
            <person name="Klenk H.-P."/>
        </authorList>
    </citation>
    <scope>NUCLEOTIDE SEQUENCE [LARGE SCALE GENOMIC DNA]</scope>
    <source>
        <strain evidence="1 2">DSM 43186</strain>
    </source>
</reference>
<gene>
    <name evidence="1" type="ORF">FHX40_0747</name>
</gene>
<proteinExistence type="predicted"/>